<dbReference type="AlphaFoldDB" id="A0A7J6SIK0"/>
<dbReference type="Proteomes" id="UP000574390">
    <property type="component" value="Unassembled WGS sequence"/>
</dbReference>
<protein>
    <submittedName>
        <fullName evidence="1">Uncharacterized protein</fullName>
    </submittedName>
</protein>
<comment type="caution">
    <text evidence="1">The sequence shown here is derived from an EMBL/GenBank/DDBJ whole genome shotgun (WGS) entry which is preliminary data.</text>
</comment>
<accession>A0A7J6SIK0</accession>
<gene>
    <name evidence="1" type="ORF">FOZ62_010453</name>
</gene>
<reference evidence="1 2" key="1">
    <citation type="submission" date="2020-04" db="EMBL/GenBank/DDBJ databases">
        <title>Perkinsus olseni comparative genomics.</title>
        <authorList>
            <person name="Bogema D.R."/>
        </authorList>
    </citation>
    <scope>NUCLEOTIDE SEQUENCE [LARGE SCALE GENOMIC DNA]</scope>
    <source>
        <strain evidence="1">ATCC PRA-205</strain>
    </source>
</reference>
<proteinExistence type="predicted"/>
<sequence length="95" mass="10753">PRLLQILNRLDGGDTEASAENALEKDTMVVKQLVNCFLFPLVERSRVKEQLLLEEKRFVHAAYKPFSETVEDVSCQLTAVQTVLSTDEEEEEPSS</sequence>
<feature type="non-terminal residue" evidence="1">
    <location>
        <position position="1"/>
    </location>
</feature>
<organism evidence="1 2">
    <name type="scientific">Perkinsus olseni</name>
    <name type="common">Perkinsus atlanticus</name>
    <dbReference type="NCBI Taxonomy" id="32597"/>
    <lineage>
        <taxon>Eukaryota</taxon>
        <taxon>Sar</taxon>
        <taxon>Alveolata</taxon>
        <taxon>Perkinsozoa</taxon>
        <taxon>Perkinsea</taxon>
        <taxon>Perkinsida</taxon>
        <taxon>Perkinsidae</taxon>
        <taxon>Perkinsus</taxon>
    </lineage>
</organism>
<name>A0A7J6SIK0_PEROL</name>
<evidence type="ECO:0000313" key="1">
    <source>
        <dbReference type="EMBL" id="KAF4732631.1"/>
    </source>
</evidence>
<evidence type="ECO:0000313" key="2">
    <source>
        <dbReference type="Proteomes" id="UP000574390"/>
    </source>
</evidence>
<dbReference type="EMBL" id="JABANM010014439">
    <property type="protein sequence ID" value="KAF4732631.1"/>
    <property type="molecule type" value="Genomic_DNA"/>
</dbReference>